<feature type="chain" id="PRO_5042233267" evidence="1">
    <location>
        <begin position="22"/>
        <end position="178"/>
    </location>
</feature>
<dbReference type="GO" id="GO:0016020">
    <property type="term" value="C:membrane"/>
    <property type="evidence" value="ECO:0007669"/>
    <property type="project" value="InterPro"/>
</dbReference>
<evidence type="ECO:0000256" key="1">
    <source>
        <dbReference type="SAM" id="SignalP"/>
    </source>
</evidence>
<feature type="signal peptide" evidence="1">
    <location>
        <begin position="1"/>
        <end position="21"/>
    </location>
</feature>
<accession>A0AAD2PUY4</accession>
<dbReference type="Proteomes" id="UP001295423">
    <property type="component" value="Unassembled WGS sequence"/>
</dbReference>
<proteinExistence type="predicted"/>
<evidence type="ECO:0000313" key="3">
    <source>
        <dbReference type="Proteomes" id="UP001295423"/>
    </source>
</evidence>
<sequence>MMSRTLLISLFALAFSGLASASVFLPYEARGSAARFSKFSKTLPRDNSSYKQVARMRRAYSTNGAAVAIPGYGIAEQVFVGGFQNFLSIYNIVITGRILLSWFPQAQSVGILQPIYQITDPYLNLFRNIIPPIFGLDLSPLLAFFLLNALTSATAAVGADLTIEAKKKLQTTRVFASL</sequence>
<keyword evidence="3" id="KW-1185">Reference proteome</keyword>
<dbReference type="AlphaFoldDB" id="A0AAD2PUY4"/>
<organism evidence="2 3">
    <name type="scientific">Cylindrotheca closterium</name>
    <dbReference type="NCBI Taxonomy" id="2856"/>
    <lineage>
        <taxon>Eukaryota</taxon>
        <taxon>Sar</taxon>
        <taxon>Stramenopiles</taxon>
        <taxon>Ochrophyta</taxon>
        <taxon>Bacillariophyta</taxon>
        <taxon>Bacillariophyceae</taxon>
        <taxon>Bacillariophycidae</taxon>
        <taxon>Bacillariales</taxon>
        <taxon>Bacillariaceae</taxon>
        <taxon>Cylindrotheca</taxon>
    </lineage>
</organism>
<dbReference type="PANTHER" id="PTHR33219">
    <property type="entry name" value="YLMG HOMOLOG PROTEIN 2, CHLOROPLASTIC"/>
    <property type="match status" value="1"/>
</dbReference>
<reference evidence="2" key="1">
    <citation type="submission" date="2023-08" db="EMBL/GenBank/DDBJ databases">
        <authorList>
            <person name="Audoor S."/>
            <person name="Bilcke G."/>
        </authorList>
    </citation>
    <scope>NUCLEOTIDE SEQUENCE</scope>
</reference>
<dbReference type="PANTHER" id="PTHR33219:SF14">
    <property type="entry name" value="PROTEIN COFACTOR ASSEMBLY OF COMPLEX C SUBUNIT B CCB3, CHLOROPLASTIC-RELATED"/>
    <property type="match status" value="1"/>
</dbReference>
<keyword evidence="1" id="KW-0732">Signal</keyword>
<dbReference type="EMBL" id="CAKOGP040001825">
    <property type="protein sequence ID" value="CAJ1953314.1"/>
    <property type="molecule type" value="Genomic_DNA"/>
</dbReference>
<dbReference type="InterPro" id="IPR003425">
    <property type="entry name" value="CCB3/YggT"/>
</dbReference>
<gene>
    <name evidence="2" type="ORF">CYCCA115_LOCUS13968</name>
</gene>
<dbReference type="Pfam" id="PF02325">
    <property type="entry name" value="CCB3_YggT"/>
    <property type="match status" value="1"/>
</dbReference>
<name>A0AAD2PUY4_9STRA</name>
<comment type="caution">
    <text evidence="2">The sequence shown here is derived from an EMBL/GenBank/DDBJ whole genome shotgun (WGS) entry which is preliminary data.</text>
</comment>
<protein>
    <submittedName>
        <fullName evidence="2">Uncharacterized protein</fullName>
    </submittedName>
</protein>
<evidence type="ECO:0000313" key="2">
    <source>
        <dbReference type="EMBL" id="CAJ1953314.1"/>
    </source>
</evidence>